<gene>
    <name evidence="1" type="ORF">EIN_125910</name>
</gene>
<feature type="non-terminal residue" evidence="1">
    <location>
        <position position="1"/>
    </location>
</feature>
<evidence type="ECO:0000313" key="1">
    <source>
        <dbReference type="EMBL" id="ELP89387.1"/>
    </source>
</evidence>
<dbReference type="Proteomes" id="UP000014680">
    <property type="component" value="Unassembled WGS sequence"/>
</dbReference>
<reference evidence="1 2" key="1">
    <citation type="submission" date="2012-10" db="EMBL/GenBank/DDBJ databases">
        <authorList>
            <person name="Zafar N."/>
            <person name="Inman J."/>
            <person name="Hall N."/>
            <person name="Lorenzi H."/>
            <person name="Caler E."/>
        </authorList>
    </citation>
    <scope>NUCLEOTIDE SEQUENCE [LARGE SCALE GENOMIC DNA]</scope>
    <source>
        <strain evidence="1 2">IP1</strain>
    </source>
</reference>
<organism evidence="1 2">
    <name type="scientific">Entamoeba invadens IP1</name>
    <dbReference type="NCBI Taxonomy" id="370355"/>
    <lineage>
        <taxon>Eukaryota</taxon>
        <taxon>Amoebozoa</taxon>
        <taxon>Evosea</taxon>
        <taxon>Archamoebae</taxon>
        <taxon>Mastigamoebida</taxon>
        <taxon>Entamoebidae</taxon>
        <taxon>Entamoeba</taxon>
    </lineage>
</organism>
<feature type="non-terminal residue" evidence="1">
    <location>
        <position position="14"/>
    </location>
</feature>
<name>A0A0A1U587_ENTIV</name>
<accession>A0A0A1U587</accession>
<keyword evidence="2" id="KW-1185">Reference proteome</keyword>
<dbReference type="EMBL" id="KB206630">
    <property type="protein sequence ID" value="ELP89387.1"/>
    <property type="molecule type" value="Genomic_DNA"/>
</dbReference>
<proteinExistence type="predicted"/>
<dbReference type="RefSeq" id="XP_004256158.1">
    <property type="nucleotide sequence ID" value="XM_004256110.1"/>
</dbReference>
<evidence type="ECO:0000313" key="2">
    <source>
        <dbReference type="Proteomes" id="UP000014680"/>
    </source>
</evidence>
<sequence>MKKGKYKTVENNNN</sequence>
<protein>
    <submittedName>
        <fullName evidence="1">Uncharacterized protein</fullName>
    </submittedName>
</protein>
<dbReference type="GeneID" id="14888361"/>
<dbReference type="KEGG" id="eiv:EIN_125910"/>
<dbReference type="VEuPathDB" id="AmoebaDB:EIN_125910"/>